<name>A0ABY5D2U8_9ACTN</name>
<evidence type="ECO:0000313" key="3">
    <source>
        <dbReference type="Proteomes" id="UP001055940"/>
    </source>
</evidence>
<organism evidence="2 3">
    <name type="scientific">Nocardiopsis exhalans</name>
    <dbReference type="NCBI Taxonomy" id="163604"/>
    <lineage>
        <taxon>Bacteria</taxon>
        <taxon>Bacillati</taxon>
        <taxon>Actinomycetota</taxon>
        <taxon>Actinomycetes</taxon>
        <taxon>Streptosporangiales</taxon>
        <taxon>Nocardiopsidaceae</taxon>
        <taxon>Nocardiopsis</taxon>
    </lineage>
</organism>
<evidence type="ECO:0000256" key="1">
    <source>
        <dbReference type="SAM" id="MobiDB-lite"/>
    </source>
</evidence>
<dbReference type="EMBL" id="CP099837">
    <property type="protein sequence ID" value="USY18692.1"/>
    <property type="molecule type" value="Genomic_DNA"/>
</dbReference>
<accession>A0ABY5D2U8</accession>
<gene>
    <name evidence="2" type="ORF">NE857_25890</name>
</gene>
<dbReference type="RefSeq" id="WP_254418057.1">
    <property type="nucleotide sequence ID" value="NZ_BAAAJB010000090.1"/>
</dbReference>
<sequence length="55" mass="5735">MPRRHLLQTDQGACDRPTEPGVSPALLSGVVAEVWLLWNRGGELGAPGVLGAVGE</sequence>
<feature type="region of interest" description="Disordered" evidence="1">
    <location>
        <begin position="1"/>
        <end position="20"/>
    </location>
</feature>
<proteinExistence type="predicted"/>
<protein>
    <submittedName>
        <fullName evidence="2">Uncharacterized protein</fullName>
    </submittedName>
</protein>
<keyword evidence="3" id="KW-1185">Reference proteome</keyword>
<dbReference type="Proteomes" id="UP001055940">
    <property type="component" value="Chromosome"/>
</dbReference>
<reference evidence="2" key="1">
    <citation type="submission" date="2022-06" db="EMBL/GenBank/DDBJ databases">
        <authorList>
            <person name="Ping M."/>
        </authorList>
    </citation>
    <scope>NUCLEOTIDE SEQUENCE</scope>
    <source>
        <strain evidence="2">JCM11759T</strain>
    </source>
</reference>
<evidence type="ECO:0000313" key="2">
    <source>
        <dbReference type="EMBL" id="USY18692.1"/>
    </source>
</evidence>